<comment type="caution">
    <text evidence="2">The sequence shown here is derived from an EMBL/GenBank/DDBJ whole genome shotgun (WGS) entry which is preliminary data.</text>
</comment>
<dbReference type="EMBL" id="JBIMSP010000035">
    <property type="protein sequence ID" value="MFH5244078.1"/>
    <property type="molecule type" value="Genomic_DNA"/>
</dbReference>
<evidence type="ECO:0000313" key="4">
    <source>
        <dbReference type="Proteomes" id="UP001609219"/>
    </source>
</evidence>
<accession>A0ABW7KNP8</accession>
<protein>
    <submittedName>
        <fullName evidence="2">Uncharacterized protein</fullName>
    </submittedName>
</protein>
<dbReference type="RefSeq" id="WP_395125462.1">
    <property type="nucleotide sequence ID" value="NZ_JBIMSN010000038.1"/>
</dbReference>
<gene>
    <name evidence="2" type="ORF">ACHIPV_19680</name>
    <name evidence="1" type="ORF">ACHIRB_09680</name>
</gene>
<organism evidence="2 3">
    <name type="scientific">Antrihabitans spumae</name>
    <dbReference type="NCBI Taxonomy" id="3373370"/>
    <lineage>
        <taxon>Bacteria</taxon>
        <taxon>Bacillati</taxon>
        <taxon>Actinomycetota</taxon>
        <taxon>Actinomycetes</taxon>
        <taxon>Mycobacteriales</taxon>
        <taxon>Nocardiaceae</taxon>
        <taxon>Antrihabitans</taxon>
    </lineage>
</organism>
<evidence type="ECO:0000313" key="3">
    <source>
        <dbReference type="Proteomes" id="UP001609176"/>
    </source>
</evidence>
<dbReference type="Proteomes" id="UP001609176">
    <property type="component" value="Unassembled WGS sequence"/>
</dbReference>
<name>A0ABW7KNP8_9NOCA</name>
<dbReference type="Proteomes" id="UP001609219">
    <property type="component" value="Unassembled WGS sequence"/>
</dbReference>
<dbReference type="EMBL" id="JBIMSN010000038">
    <property type="protein sequence ID" value="MFH5228840.1"/>
    <property type="molecule type" value="Genomic_DNA"/>
</dbReference>
<evidence type="ECO:0000313" key="1">
    <source>
        <dbReference type="EMBL" id="MFH5228840.1"/>
    </source>
</evidence>
<keyword evidence="4" id="KW-1185">Reference proteome</keyword>
<reference evidence="3 4" key="1">
    <citation type="submission" date="2024-10" db="EMBL/GenBank/DDBJ databases">
        <authorList>
            <person name="Riesco R."/>
        </authorList>
    </citation>
    <scope>NUCLEOTIDE SEQUENCE [LARGE SCALE GENOMIC DNA]</scope>
    <source>
        <strain evidence="2 3">NCIMB 15448</strain>
        <strain evidence="1 4">NCIMB 15450</strain>
    </source>
</reference>
<evidence type="ECO:0000313" key="2">
    <source>
        <dbReference type="EMBL" id="MFH5244078.1"/>
    </source>
</evidence>
<proteinExistence type="predicted"/>
<sequence>MAVETSELTRATLSPVPITLIETGTRAAARRSDATPYRRS</sequence>